<dbReference type="PANTHER" id="PTHR34923:SF1">
    <property type="entry name" value="SMALL INTEGRAL MEMBRANE PROTEIN 20"/>
    <property type="match status" value="1"/>
</dbReference>
<keyword evidence="4" id="KW-1185">Reference proteome</keyword>
<dbReference type="InterPro" id="IPR027917">
    <property type="entry name" value="MITRAC7/Phoenixin"/>
</dbReference>
<dbReference type="Ensembl" id="ENSSPUT00000017887.1">
    <property type="protein sequence ID" value="ENSSPUP00000016795.1"/>
    <property type="gene ID" value="ENSSPUG00000012981.1"/>
</dbReference>
<feature type="compositionally biased region" description="Low complexity" evidence="1">
    <location>
        <begin position="54"/>
        <end position="74"/>
    </location>
</feature>
<feature type="transmembrane region" description="Helical" evidence="2">
    <location>
        <begin position="87"/>
        <end position="107"/>
    </location>
</feature>
<protein>
    <submittedName>
        <fullName evidence="3">Small integral membrane protein 20</fullName>
    </submittedName>
</protein>
<dbReference type="GeneTree" id="ENSGT00390000002398"/>
<evidence type="ECO:0000313" key="4">
    <source>
        <dbReference type="Proteomes" id="UP000694392"/>
    </source>
</evidence>
<dbReference type="Pfam" id="PF15061">
    <property type="entry name" value="MITRAC7_Phoenixin"/>
    <property type="match status" value="1"/>
</dbReference>
<gene>
    <name evidence="3" type="primary">SMIM20</name>
</gene>
<accession>A0A8D0H683</accession>
<keyword evidence="2" id="KW-0812">Transmembrane</keyword>
<proteinExistence type="predicted"/>
<evidence type="ECO:0000256" key="2">
    <source>
        <dbReference type="SAM" id="Phobius"/>
    </source>
</evidence>
<reference evidence="3" key="2">
    <citation type="submission" date="2025-09" db="UniProtKB">
        <authorList>
            <consortium name="Ensembl"/>
        </authorList>
    </citation>
    <scope>IDENTIFICATION</scope>
</reference>
<name>A0A8D0H683_SPHPU</name>
<evidence type="ECO:0000256" key="1">
    <source>
        <dbReference type="SAM" id="MobiDB-lite"/>
    </source>
</evidence>
<reference evidence="3" key="1">
    <citation type="submission" date="2025-08" db="UniProtKB">
        <authorList>
            <consortium name="Ensembl"/>
        </authorList>
    </citation>
    <scope>IDENTIFICATION</scope>
</reference>
<dbReference type="GO" id="GO:0033617">
    <property type="term" value="P:mitochondrial respiratory chain complex IV assembly"/>
    <property type="evidence" value="ECO:0007669"/>
    <property type="project" value="InterPro"/>
</dbReference>
<feature type="region of interest" description="Disordered" evidence="1">
    <location>
        <begin position="1"/>
        <end position="24"/>
    </location>
</feature>
<keyword evidence="2" id="KW-0472">Membrane</keyword>
<dbReference type="Proteomes" id="UP000694392">
    <property type="component" value="Unplaced"/>
</dbReference>
<organism evidence="3 4">
    <name type="scientific">Sphenodon punctatus</name>
    <name type="common">Tuatara</name>
    <name type="synonym">Hatteria punctata</name>
    <dbReference type="NCBI Taxonomy" id="8508"/>
    <lineage>
        <taxon>Eukaryota</taxon>
        <taxon>Metazoa</taxon>
        <taxon>Chordata</taxon>
        <taxon>Craniata</taxon>
        <taxon>Vertebrata</taxon>
        <taxon>Euteleostomi</taxon>
        <taxon>Lepidosauria</taxon>
        <taxon>Sphenodontia</taxon>
        <taxon>Sphenodontidae</taxon>
        <taxon>Sphenodon</taxon>
    </lineage>
</organism>
<dbReference type="GO" id="GO:0005743">
    <property type="term" value="C:mitochondrial inner membrane"/>
    <property type="evidence" value="ECO:0007669"/>
    <property type="project" value="TreeGrafter"/>
</dbReference>
<dbReference type="AlphaFoldDB" id="A0A8D0H683"/>
<feature type="region of interest" description="Disordered" evidence="1">
    <location>
        <begin position="43"/>
        <end position="76"/>
    </location>
</feature>
<evidence type="ECO:0000313" key="3">
    <source>
        <dbReference type="Ensembl" id="ENSSPUP00000016795.1"/>
    </source>
</evidence>
<sequence length="146" mass="16181">EGAELRLRRPAPSAARGENGARSFERSWRWAARERQARDLPPLLPIAWKRKGGARSAPAGRSRRAGGSVSGAKAPSVRSMGRAMRSLLIFGGFAAVVGATMYPIYFWPLQHLDEYKKEQVKNRAGIIQEEVQPPGLKVWSDPFGRK</sequence>
<keyword evidence="2" id="KW-1133">Transmembrane helix</keyword>
<dbReference type="OMA" id="ERSWRWA"/>
<dbReference type="PANTHER" id="PTHR34923">
    <property type="entry name" value="SMALL INTEGRAL MEMBRANE PROTEIN 20"/>
    <property type="match status" value="1"/>
</dbReference>